<name>A0A2C9LJB7_BIOGL</name>
<organism evidence="7 8">
    <name type="scientific">Biomphalaria glabrata</name>
    <name type="common">Bloodfluke planorb</name>
    <name type="synonym">Freshwater snail</name>
    <dbReference type="NCBI Taxonomy" id="6526"/>
    <lineage>
        <taxon>Eukaryota</taxon>
        <taxon>Metazoa</taxon>
        <taxon>Spiralia</taxon>
        <taxon>Lophotrochozoa</taxon>
        <taxon>Mollusca</taxon>
        <taxon>Gastropoda</taxon>
        <taxon>Heterobranchia</taxon>
        <taxon>Euthyneura</taxon>
        <taxon>Panpulmonata</taxon>
        <taxon>Hygrophila</taxon>
        <taxon>Lymnaeoidea</taxon>
        <taxon>Planorbidae</taxon>
        <taxon>Biomphalaria</taxon>
    </lineage>
</organism>
<gene>
    <name evidence="7" type="primary">106073232</name>
</gene>
<feature type="transmembrane region" description="Helical" evidence="5">
    <location>
        <begin position="168"/>
        <end position="189"/>
    </location>
</feature>
<dbReference type="GO" id="GO:0016020">
    <property type="term" value="C:membrane"/>
    <property type="evidence" value="ECO:0007669"/>
    <property type="project" value="UniProtKB-SubCell"/>
</dbReference>
<dbReference type="SUPFAM" id="SSF81321">
    <property type="entry name" value="Family A G protein-coupled receptor-like"/>
    <property type="match status" value="1"/>
</dbReference>
<dbReference type="Proteomes" id="UP000076420">
    <property type="component" value="Unassembled WGS sequence"/>
</dbReference>
<evidence type="ECO:0000256" key="4">
    <source>
        <dbReference type="ARBA" id="ARBA00023136"/>
    </source>
</evidence>
<feature type="transmembrane region" description="Helical" evidence="5">
    <location>
        <begin position="219"/>
        <end position="238"/>
    </location>
</feature>
<dbReference type="PANTHER" id="PTHR46641">
    <property type="entry name" value="FMRFAMIDE RECEPTOR-RELATED"/>
    <property type="match status" value="1"/>
</dbReference>
<dbReference type="InterPro" id="IPR000276">
    <property type="entry name" value="GPCR_Rhodpsn"/>
</dbReference>
<dbReference type="GO" id="GO:0004930">
    <property type="term" value="F:G protein-coupled receptor activity"/>
    <property type="evidence" value="ECO:0007669"/>
    <property type="project" value="InterPro"/>
</dbReference>
<dbReference type="RefSeq" id="XP_013089191.2">
    <property type="nucleotide sequence ID" value="XM_013233737.2"/>
</dbReference>
<feature type="transmembrane region" description="Helical" evidence="5">
    <location>
        <begin position="60"/>
        <end position="79"/>
    </location>
</feature>
<sequence length="301" mass="34490">MIIFVKIRLQDSMTVELFSLALADFLVATLELGVVCMDIVDRATPLISVDLQALSRVHFTWAVNAAYLTSCWITVIVSLERCFSVAYPFQVKQLFTMQRSSLAVLAVYVIHIVMFVPGFVIEKMEWVNTVTQNHNISDDSDAERWIYTVVYSYATAKVETVLRMTSGLFLFSVSQSVLFVCSIWMTVALKTSARIRVQSDVFKETDNSQTQLTKKETRLLTVVLFLSLLHLVCNLPRLSLSVFFYTYPWSSAVYQRNAINIMWAIMAVFSNVTCCSSFCGYYQLNSKYRKIVHMMFQIKDM</sequence>
<keyword evidence="3 5" id="KW-1133">Transmembrane helix</keyword>
<evidence type="ECO:0000256" key="1">
    <source>
        <dbReference type="ARBA" id="ARBA00004370"/>
    </source>
</evidence>
<dbReference type="InterPro" id="IPR052954">
    <property type="entry name" value="GPCR-Ligand_Int"/>
</dbReference>
<dbReference type="VEuPathDB" id="VectorBase:BGLB031819"/>
<evidence type="ECO:0000256" key="3">
    <source>
        <dbReference type="ARBA" id="ARBA00022989"/>
    </source>
</evidence>
<accession>A0A2C9LJB7</accession>
<keyword evidence="4 5" id="KW-0472">Membrane</keyword>
<evidence type="ECO:0000256" key="2">
    <source>
        <dbReference type="ARBA" id="ARBA00022692"/>
    </source>
</evidence>
<evidence type="ECO:0000313" key="8">
    <source>
        <dbReference type="Proteomes" id="UP000076420"/>
    </source>
</evidence>
<dbReference type="VEuPathDB" id="VectorBase:BGLAX_037164"/>
<evidence type="ECO:0000256" key="5">
    <source>
        <dbReference type="SAM" id="Phobius"/>
    </source>
</evidence>
<dbReference type="KEGG" id="bgt:106073232"/>
<dbReference type="AlphaFoldDB" id="A0A2C9LJB7"/>
<protein>
    <recommendedName>
        <fullName evidence="6">G-protein coupled receptors family 1 profile domain-containing protein</fullName>
    </recommendedName>
</protein>
<dbReference type="PANTHER" id="PTHR46641:SF2">
    <property type="entry name" value="FMRFAMIDE RECEPTOR"/>
    <property type="match status" value="1"/>
</dbReference>
<proteinExistence type="predicted"/>
<feature type="transmembrane region" description="Helical" evidence="5">
    <location>
        <begin position="20"/>
        <end position="40"/>
    </location>
</feature>
<evidence type="ECO:0000313" key="7">
    <source>
        <dbReference type="EnsemblMetazoa" id="BGLB031819-PA"/>
    </source>
</evidence>
<dbReference type="PROSITE" id="PS50262">
    <property type="entry name" value="G_PROTEIN_RECEP_F1_2"/>
    <property type="match status" value="1"/>
</dbReference>
<feature type="domain" description="G-protein coupled receptors family 1 profile" evidence="6">
    <location>
        <begin position="1"/>
        <end position="281"/>
    </location>
</feature>
<reference evidence="7" key="1">
    <citation type="submission" date="2020-05" db="UniProtKB">
        <authorList>
            <consortium name="EnsemblMetazoa"/>
        </authorList>
    </citation>
    <scope>IDENTIFICATION</scope>
    <source>
        <strain evidence="7">BB02</strain>
    </source>
</reference>
<feature type="transmembrane region" description="Helical" evidence="5">
    <location>
        <begin position="100"/>
        <end position="121"/>
    </location>
</feature>
<keyword evidence="2 5" id="KW-0812">Transmembrane</keyword>
<evidence type="ECO:0000259" key="6">
    <source>
        <dbReference type="PROSITE" id="PS50262"/>
    </source>
</evidence>
<comment type="subcellular location">
    <subcellularLocation>
        <location evidence="1">Membrane</location>
    </subcellularLocation>
</comment>
<dbReference type="EnsemblMetazoa" id="BGLB031819-RA">
    <property type="protein sequence ID" value="BGLB031819-PA"/>
    <property type="gene ID" value="BGLB031819"/>
</dbReference>
<dbReference type="InterPro" id="IPR017452">
    <property type="entry name" value="GPCR_Rhodpsn_7TM"/>
</dbReference>
<dbReference type="Gene3D" id="1.20.1070.10">
    <property type="entry name" value="Rhodopsin 7-helix transmembrane proteins"/>
    <property type="match status" value="1"/>
</dbReference>
<dbReference type="OrthoDB" id="10297657at2759"/>
<dbReference type="Pfam" id="PF00001">
    <property type="entry name" value="7tm_1"/>
    <property type="match status" value="1"/>
</dbReference>
<feature type="transmembrane region" description="Helical" evidence="5">
    <location>
        <begin position="258"/>
        <end position="284"/>
    </location>
</feature>